<accession>A0A6P8B6X4</accession>
<dbReference type="AlphaFoldDB" id="A0A6P8B6X4"/>
<evidence type="ECO:0000256" key="1">
    <source>
        <dbReference type="SAM" id="MobiDB-lite"/>
    </source>
</evidence>
<proteinExistence type="predicted"/>
<gene>
    <name evidence="3" type="ORF">PgNI_05647</name>
</gene>
<name>A0A6P8B6X4_PYRGI</name>
<reference evidence="2 3" key="1">
    <citation type="journal article" date="2019" name="Mol. Biol. Evol.">
        <title>Blast fungal genomes show frequent chromosomal changes, gene gains and losses, and effector gene turnover.</title>
        <authorList>
            <person name="Gomez Luciano L.B."/>
            <person name="Jason Tsai I."/>
            <person name="Chuma I."/>
            <person name="Tosa Y."/>
            <person name="Chen Y.H."/>
            <person name="Li J.Y."/>
            <person name="Li M.Y."/>
            <person name="Jade Lu M.Y."/>
            <person name="Nakayashiki H."/>
            <person name="Li W.H."/>
        </authorList>
    </citation>
    <scope>NUCLEOTIDE SEQUENCE [LARGE SCALE GENOMIC DNA]</scope>
    <source>
        <strain evidence="2 3">NI907</strain>
    </source>
</reference>
<protein>
    <submittedName>
        <fullName evidence="3">Uncharacterized protein</fullName>
    </submittedName>
</protein>
<dbReference type="GeneID" id="41960587"/>
<evidence type="ECO:0000313" key="3">
    <source>
        <dbReference type="RefSeq" id="XP_030982769.1"/>
    </source>
</evidence>
<feature type="region of interest" description="Disordered" evidence="1">
    <location>
        <begin position="397"/>
        <end position="416"/>
    </location>
</feature>
<reference evidence="3" key="3">
    <citation type="submission" date="2025-08" db="UniProtKB">
        <authorList>
            <consortium name="RefSeq"/>
        </authorList>
    </citation>
    <scope>IDENTIFICATION</scope>
    <source>
        <strain evidence="3">NI907</strain>
    </source>
</reference>
<keyword evidence="2" id="KW-1185">Reference proteome</keyword>
<organism evidence="2 3">
    <name type="scientific">Pyricularia grisea</name>
    <name type="common">Crabgrass-specific blast fungus</name>
    <name type="synonym">Magnaporthe grisea</name>
    <dbReference type="NCBI Taxonomy" id="148305"/>
    <lineage>
        <taxon>Eukaryota</taxon>
        <taxon>Fungi</taxon>
        <taxon>Dikarya</taxon>
        <taxon>Ascomycota</taxon>
        <taxon>Pezizomycotina</taxon>
        <taxon>Sordariomycetes</taxon>
        <taxon>Sordariomycetidae</taxon>
        <taxon>Magnaporthales</taxon>
        <taxon>Pyriculariaceae</taxon>
        <taxon>Pyricularia</taxon>
    </lineage>
</organism>
<reference evidence="3" key="2">
    <citation type="submission" date="2019-10" db="EMBL/GenBank/DDBJ databases">
        <authorList>
            <consortium name="NCBI Genome Project"/>
        </authorList>
    </citation>
    <scope>NUCLEOTIDE SEQUENCE</scope>
    <source>
        <strain evidence="3">NI907</strain>
    </source>
</reference>
<feature type="compositionally biased region" description="Polar residues" evidence="1">
    <location>
        <begin position="183"/>
        <end position="207"/>
    </location>
</feature>
<feature type="region of interest" description="Disordered" evidence="1">
    <location>
        <begin position="181"/>
        <end position="219"/>
    </location>
</feature>
<dbReference type="RefSeq" id="XP_030982769.1">
    <property type="nucleotide sequence ID" value="XM_031125678.1"/>
</dbReference>
<dbReference type="KEGG" id="pgri:PgNI_05647"/>
<sequence>MPTRRSTSTTPAAAKPSVVVPLQKVLYNSEDPTLELDGLIELVIKDERQLQPGVSWTAGSFATEQILTVLCGNHIIKAEGAFSSLTLHYPSSASFTNFLKTREASTAAEAGASTATGRGRGRGDYGTTNTLQVFFASHDDYSETASELEKLKILKPAAPLTRPHSVSQMPIGILRPLSAQLPRPSSAQLTRPSSAQPQLGMSRQNSGFHPGRFLSTVPYRPLQRNGRGQLVRRAAEMPPPAMRISPMLRPKDRANSHTTAERMTSSQEVYSGMSQAQYSETASPYFPIDQNPQILESQDSFDSSYTIYEDGQEHMDIGHRQTSNISNPGHLPIQARYLVGSAHLPPSRLVRGVITPMTPPVFRTEAEGYRPGRFTPTPDHLTRLHLQEGETDYQRISTSTRPEFPTTSQPQPAARSQQDYIDIVTKGMELFQATQRKLDAALAANEPNSEDMNEILAEYADEFGRIWTAL</sequence>
<evidence type="ECO:0000313" key="2">
    <source>
        <dbReference type="Proteomes" id="UP000515153"/>
    </source>
</evidence>
<dbReference type="Proteomes" id="UP000515153">
    <property type="component" value="Chromosome I"/>
</dbReference>